<keyword evidence="1" id="KW-0812">Transmembrane</keyword>
<keyword evidence="3" id="KW-1185">Reference proteome</keyword>
<dbReference type="Proteomes" id="UP000837801">
    <property type="component" value="Unassembled WGS sequence"/>
</dbReference>
<reference evidence="2" key="1">
    <citation type="submission" date="2022-03" db="EMBL/GenBank/DDBJ databases">
        <authorList>
            <person name="Legras J.-L."/>
            <person name="Devillers H."/>
            <person name="Grondin C."/>
        </authorList>
    </citation>
    <scope>NUCLEOTIDE SEQUENCE</scope>
    <source>
        <strain evidence="2">CLIB 1423</strain>
    </source>
</reference>
<sequence length="169" mass="19030">MPNKYTPLDSADDSNSIPETVLPSYELDEILPGVANGNNHVYGPPQPLHVKFHGDDKKVLKFELNYYPHLGVDGIHQIIRKKLRSMDIDLGDDLYSIGVRRGLKFRFISIDEDSVGKSIHYIRAGEESATERALKRKDILFIVMIPLAIIAVLIIFMGSLILLAIRYGK</sequence>
<evidence type="ECO:0000256" key="1">
    <source>
        <dbReference type="SAM" id="Phobius"/>
    </source>
</evidence>
<protein>
    <submittedName>
        <fullName evidence="2">Uncharacterized protein</fullName>
    </submittedName>
</protein>
<organism evidence="2 3">
    <name type="scientific">[Candida] railenensis</name>
    <dbReference type="NCBI Taxonomy" id="45579"/>
    <lineage>
        <taxon>Eukaryota</taxon>
        <taxon>Fungi</taxon>
        <taxon>Dikarya</taxon>
        <taxon>Ascomycota</taxon>
        <taxon>Saccharomycotina</taxon>
        <taxon>Pichiomycetes</taxon>
        <taxon>Debaryomycetaceae</taxon>
        <taxon>Kurtzmaniella</taxon>
    </lineage>
</organism>
<dbReference type="EMBL" id="CAKXYY010000006">
    <property type="protein sequence ID" value="CAH2352298.1"/>
    <property type="molecule type" value="Genomic_DNA"/>
</dbReference>
<dbReference type="AlphaFoldDB" id="A0A9P0VXB1"/>
<evidence type="ECO:0000313" key="2">
    <source>
        <dbReference type="EMBL" id="CAH2352298.1"/>
    </source>
</evidence>
<keyword evidence="1" id="KW-1133">Transmembrane helix</keyword>
<gene>
    <name evidence="2" type="ORF">CLIB1423_06S03246</name>
</gene>
<accession>A0A9P0VXB1</accession>
<proteinExistence type="predicted"/>
<feature type="transmembrane region" description="Helical" evidence="1">
    <location>
        <begin position="139"/>
        <end position="165"/>
    </location>
</feature>
<keyword evidence="1" id="KW-0472">Membrane</keyword>
<name>A0A9P0VXB1_9ASCO</name>
<comment type="caution">
    <text evidence="2">The sequence shown here is derived from an EMBL/GenBank/DDBJ whole genome shotgun (WGS) entry which is preliminary data.</text>
</comment>
<evidence type="ECO:0000313" key="3">
    <source>
        <dbReference type="Proteomes" id="UP000837801"/>
    </source>
</evidence>